<evidence type="ECO:0000313" key="2">
    <source>
        <dbReference type="Proteomes" id="UP001292094"/>
    </source>
</evidence>
<name>A0AAE1NUC1_9EUCA</name>
<organism evidence="1 2">
    <name type="scientific">Petrolisthes manimaculis</name>
    <dbReference type="NCBI Taxonomy" id="1843537"/>
    <lineage>
        <taxon>Eukaryota</taxon>
        <taxon>Metazoa</taxon>
        <taxon>Ecdysozoa</taxon>
        <taxon>Arthropoda</taxon>
        <taxon>Crustacea</taxon>
        <taxon>Multicrustacea</taxon>
        <taxon>Malacostraca</taxon>
        <taxon>Eumalacostraca</taxon>
        <taxon>Eucarida</taxon>
        <taxon>Decapoda</taxon>
        <taxon>Pleocyemata</taxon>
        <taxon>Anomura</taxon>
        <taxon>Galatheoidea</taxon>
        <taxon>Porcellanidae</taxon>
        <taxon>Petrolisthes</taxon>
    </lineage>
</organism>
<accession>A0AAE1NUC1</accession>
<comment type="caution">
    <text evidence="1">The sequence shown here is derived from an EMBL/GenBank/DDBJ whole genome shotgun (WGS) entry which is preliminary data.</text>
</comment>
<proteinExistence type="predicted"/>
<sequence length="76" mass="8156">MTARVGVHESVIGGLKLNTWQVDTRHPPEHTGTNGSSILARRDFGASLYPVKDAMVSASHFPLAVYCLVASPTAHQ</sequence>
<dbReference type="EMBL" id="JAWZYT010004103">
    <property type="protein sequence ID" value="KAK4295330.1"/>
    <property type="molecule type" value="Genomic_DNA"/>
</dbReference>
<dbReference type="Proteomes" id="UP001292094">
    <property type="component" value="Unassembled WGS sequence"/>
</dbReference>
<keyword evidence="2" id="KW-1185">Reference proteome</keyword>
<dbReference type="AlphaFoldDB" id="A0AAE1NUC1"/>
<evidence type="ECO:0000313" key="1">
    <source>
        <dbReference type="EMBL" id="KAK4295330.1"/>
    </source>
</evidence>
<gene>
    <name evidence="1" type="ORF">Pmani_032108</name>
</gene>
<protein>
    <submittedName>
        <fullName evidence="1">Uncharacterized protein</fullName>
    </submittedName>
</protein>
<reference evidence="1" key="1">
    <citation type="submission" date="2023-11" db="EMBL/GenBank/DDBJ databases">
        <title>Genome assemblies of two species of porcelain crab, Petrolisthes cinctipes and Petrolisthes manimaculis (Anomura: Porcellanidae).</title>
        <authorList>
            <person name="Angst P."/>
        </authorList>
    </citation>
    <scope>NUCLEOTIDE SEQUENCE</scope>
    <source>
        <strain evidence="1">PB745_02</strain>
        <tissue evidence="1">Gill</tissue>
    </source>
</reference>